<proteinExistence type="predicted"/>
<accession>A0A392TA16</accession>
<comment type="caution">
    <text evidence="2">The sequence shown here is derived from an EMBL/GenBank/DDBJ whole genome shotgun (WGS) entry which is preliminary data.</text>
</comment>
<feature type="transmembrane region" description="Helical" evidence="1">
    <location>
        <begin position="30"/>
        <end position="53"/>
    </location>
</feature>
<keyword evidence="3" id="KW-1185">Reference proteome</keyword>
<evidence type="ECO:0000313" key="3">
    <source>
        <dbReference type="Proteomes" id="UP000265520"/>
    </source>
</evidence>
<reference evidence="2 3" key="1">
    <citation type="journal article" date="2018" name="Front. Plant Sci.">
        <title>Red Clover (Trifolium pratense) and Zigzag Clover (T. medium) - A Picture of Genomic Similarities and Differences.</title>
        <authorList>
            <person name="Dluhosova J."/>
            <person name="Istvanek J."/>
            <person name="Nedelnik J."/>
            <person name="Repkova J."/>
        </authorList>
    </citation>
    <scope>NUCLEOTIDE SEQUENCE [LARGE SCALE GENOMIC DNA]</scope>
    <source>
        <strain evidence="3">cv. 10/8</strain>
        <tissue evidence="2">Leaf</tissue>
    </source>
</reference>
<feature type="non-terminal residue" evidence="2">
    <location>
        <position position="1"/>
    </location>
</feature>
<dbReference type="EMBL" id="LXQA010536543">
    <property type="protein sequence ID" value="MCI57878.1"/>
    <property type="molecule type" value="Genomic_DNA"/>
</dbReference>
<keyword evidence="1" id="KW-0812">Transmembrane</keyword>
<dbReference type="Proteomes" id="UP000265520">
    <property type="component" value="Unassembled WGS sequence"/>
</dbReference>
<organism evidence="2 3">
    <name type="scientific">Trifolium medium</name>
    <dbReference type="NCBI Taxonomy" id="97028"/>
    <lineage>
        <taxon>Eukaryota</taxon>
        <taxon>Viridiplantae</taxon>
        <taxon>Streptophyta</taxon>
        <taxon>Embryophyta</taxon>
        <taxon>Tracheophyta</taxon>
        <taxon>Spermatophyta</taxon>
        <taxon>Magnoliopsida</taxon>
        <taxon>eudicotyledons</taxon>
        <taxon>Gunneridae</taxon>
        <taxon>Pentapetalae</taxon>
        <taxon>rosids</taxon>
        <taxon>fabids</taxon>
        <taxon>Fabales</taxon>
        <taxon>Fabaceae</taxon>
        <taxon>Papilionoideae</taxon>
        <taxon>50 kb inversion clade</taxon>
        <taxon>NPAAA clade</taxon>
        <taxon>Hologalegina</taxon>
        <taxon>IRL clade</taxon>
        <taxon>Trifolieae</taxon>
        <taxon>Trifolium</taxon>
    </lineage>
</organism>
<keyword evidence="1" id="KW-0472">Membrane</keyword>
<sequence>VLVVLQSWCSAGSAPLALECACVFCCEGGLGLVFFGLVFLFAWLSCGAPVLGLEP</sequence>
<keyword evidence="1" id="KW-1133">Transmembrane helix</keyword>
<evidence type="ECO:0000313" key="2">
    <source>
        <dbReference type="EMBL" id="MCI57878.1"/>
    </source>
</evidence>
<name>A0A392TA16_9FABA</name>
<evidence type="ECO:0000256" key="1">
    <source>
        <dbReference type="SAM" id="Phobius"/>
    </source>
</evidence>
<protein>
    <submittedName>
        <fullName evidence="2">Uncharacterized protein</fullName>
    </submittedName>
</protein>
<dbReference type="AlphaFoldDB" id="A0A392TA16"/>